<reference evidence="4" key="1">
    <citation type="journal article" date="2018" name="Gigascience">
        <title>Genome assembly of the Pink Ipe (Handroanthus impetiginosus, Bignoniaceae), a highly valued, ecologically keystone Neotropical timber forest tree.</title>
        <authorList>
            <person name="Silva-Junior O.B."/>
            <person name="Grattapaglia D."/>
            <person name="Novaes E."/>
            <person name="Collevatti R.G."/>
        </authorList>
    </citation>
    <scope>NUCLEOTIDE SEQUENCE [LARGE SCALE GENOMIC DNA]</scope>
    <source>
        <strain evidence="4">cv. UFG-1</strain>
    </source>
</reference>
<feature type="region of interest" description="Disordered" evidence="2">
    <location>
        <begin position="101"/>
        <end position="219"/>
    </location>
</feature>
<organism evidence="3 4">
    <name type="scientific">Handroanthus impetiginosus</name>
    <dbReference type="NCBI Taxonomy" id="429701"/>
    <lineage>
        <taxon>Eukaryota</taxon>
        <taxon>Viridiplantae</taxon>
        <taxon>Streptophyta</taxon>
        <taxon>Embryophyta</taxon>
        <taxon>Tracheophyta</taxon>
        <taxon>Spermatophyta</taxon>
        <taxon>Magnoliopsida</taxon>
        <taxon>eudicotyledons</taxon>
        <taxon>Gunneridae</taxon>
        <taxon>Pentapetalae</taxon>
        <taxon>asterids</taxon>
        <taxon>lamiids</taxon>
        <taxon>Lamiales</taxon>
        <taxon>Bignoniaceae</taxon>
        <taxon>Crescentiina</taxon>
        <taxon>Tabebuia alliance</taxon>
        <taxon>Handroanthus</taxon>
    </lineage>
</organism>
<protein>
    <submittedName>
        <fullName evidence="3">Uncharacterized protein</fullName>
    </submittedName>
</protein>
<dbReference type="PANTHER" id="PTHR14222:SF2">
    <property type="entry name" value="CONDENSIN COMPLEX SUBUNIT 1"/>
    <property type="match status" value="1"/>
</dbReference>
<name>A0A2G9HLD2_9LAMI</name>
<feature type="coiled-coil region" evidence="1">
    <location>
        <begin position="73"/>
        <end position="100"/>
    </location>
</feature>
<evidence type="ECO:0000313" key="4">
    <source>
        <dbReference type="Proteomes" id="UP000231279"/>
    </source>
</evidence>
<evidence type="ECO:0000313" key="3">
    <source>
        <dbReference type="EMBL" id="PIN18314.1"/>
    </source>
</evidence>
<keyword evidence="4" id="KW-1185">Reference proteome</keyword>
<evidence type="ECO:0000256" key="2">
    <source>
        <dbReference type="SAM" id="MobiDB-lite"/>
    </source>
</evidence>
<dbReference type="AlphaFoldDB" id="A0A2G9HLD2"/>
<feature type="compositionally biased region" description="Acidic residues" evidence="2">
    <location>
        <begin position="126"/>
        <end position="142"/>
    </location>
</feature>
<proteinExistence type="predicted"/>
<dbReference type="GO" id="GO:0007076">
    <property type="term" value="P:mitotic chromosome condensation"/>
    <property type="evidence" value="ECO:0007669"/>
    <property type="project" value="InterPro"/>
</dbReference>
<dbReference type="PANTHER" id="PTHR14222">
    <property type="entry name" value="CONDENSIN"/>
    <property type="match status" value="1"/>
</dbReference>
<dbReference type="STRING" id="429701.A0A2G9HLD2"/>
<dbReference type="GO" id="GO:0000779">
    <property type="term" value="C:condensed chromosome, centromeric region"/>
    <property type="evidence" value="ECO:0007669"/>
    <property type="project" value="TreeGrafter"/>
</dbReference>
<dbReference type="EMBL" id="NKXS01001474">
    <property type="protein sequence ID" value="PIN18314.1"/>
    <property type="molecule type" value="Genomic_DNA"/>
</dbReference>
<dbReference type="GO" id="GO:0000796">
    <property type="term" value="C:condensin complex"/>
    <property type="evidence" value="ECO:0007669"/>
    <property type="project" value="TreeGrafter"/>
</dbReference>
<dbReference type="OrthoDB" id="436262at2759"/>
<evidence type="ECO:0000256" key="1">
    <source>
        <dbReference type="SAM" id="Coils"/>
    </source>
</evidence>
<feature type="compositionally biased region" description="Basic residues" evidence="2">
    <location>
        <begin position="207"/>
        <end position="219"/>
    </location>
</feature>
<feature type="compositionally biased region" description="Basic residues" evidence="2">
    <location>
        <begin position="147"/>
        <end position="159"/>
    </location>
</feature>
<comment type="caution">
    <text evidence="3">The sequence shown here is derived from an EMBL/GenBank/DDBJ whole genome shotgun (WGS) entry which is preliminary data.</text>
</comment>
<sequence length="219" mass="25235">MEALVEKLCNRFTGVSDVKQWEYISYCLSQLAFTEKSMRKLIESFKAYEHVLCEDTVMDNFRNIVNKGKKFAKPELKSNIEEFEEKINKFHNERKEQVLTEKNAQAHQQKVDSLENFMGTKKEVGESSESEITQDEETDDSLDNTKTRRSKSNAIKSRRRSDTSGEVTELELDEDEVQSSLKGASKSKMKKSSKNSQNVDPNTSSRRSTRSKAKVKREV</sequence>
<gene>
    <name evidence="3" type="ORF">CDL12_09019</name>
</gene>
<accession>A0A2G9HLD2</accession>
<dbReference type="Proteomes" id="UP000231279">
    <property type="component" value="Unassembled WGS sequence"/>
</dbReference>
<feature type="compositionally biased region" description="Acidic residues" evidence="2">
    <location>
        <begin position="168"/>
        <end position="177"/>
    </location>
</feature>
<dbReference type="GO" id="GO:0042393">
    <property type="term" value="F:histone binding"/>
    <property type="evidence" value="ECO:0007669"/>
    <property type="project" value="TreeGrafter"/>
</dbReference>
<keyword evidence="1" id="KW-0175">Coiled coil</keyword>
<dbReference type="InterPro" id="IPR026971">
    <property type="entry name" value="CND1/NCAPD3"/>
</dbReference>
<dbReference type="GO" id="GO:0010032">
    <property type="term" value="P:meiotic chromosome condensation"/>
    <property type="evidence" value="ECO:0007669"/>
    <property type="project" value="TreeGrafter"/>
</dbReference>